<keyword evidence="1" id="KW-0547">Nucleotide-binding</keyword>
<proteinExistence type="predicted"/>
<sequence>MFEKYSEDAKRVIFFARYEASRAGATSIEVEHLILGIGRVDKRLARQLPDLQPEDPGQPWWRRLMQSRVSTSVALPLSSASKVILAGVKPDEADRITPEALARSILREQQH</sequence>
<dbReference type="Proteomes" id="UP000198356">
    <property type="component" value="Unassembled WGS sequence"/>
</dbReference>
<keyword evidence="1" id="KW-0378">Hydrolase</keyword>
<evidence type="ECO:0000313" key="1">
    <source>
        <dbReference type="EMBL" id="SNS78737.1"/>
    </source>
</evidence>
<name>A0A239HBI0_9BACT</name>
<dbReference type="GO" id="GO:0006508">
    <property type="term" value="P:proteolysis"/>
    <property type="evidence" value="ECO:0007669"/>
    <property type="project" value="UniProtKB-KW"/>
</dbReference>
<accession>A0A239HBI0</accession>
<dbReference type="Gene3D" id="1.10.1780.10">
    <property type="entry name" value="Clp, N-terminal domain"/>
    <property type="match status" value="1"/>
</dbReference>
<dbReference type="EMBL" id="FZOU01000002">
    <property type="protein sequence ID" value="SNS78737.1"/>
    <property type="molecule type" value="Genomic_DNA"/>
</dbReference>
<dbReference type="GO" id="GO:0008233">
    <property type="term" value="F:peptidase activity"/>
    <property type="evidence" value="ECO:0007669"/>
    <property type="project" value="UniProtKB-KW"/>
</dbReference>
<keyword evidence="1" id="KW-0067">ATP-binding</keyword>
<reference evidence="1 2" key="1">
    <citation type="submission" date="2017-06" db="EMBL/GenBank/DDBJ databases">
        <authorList>
            <person name="Kim H.J."/>
            <person name="Triplett B.A."/>
        </authorList>
    </citation>
    <scope>NUCLEOTIDE SEQUENCE [LARGE SCALE GENOMIC DNA]</scope>
    <source>
        <strain evidence="1 2">DSM 18704</strain>
    </source>
</reference>
<evidence type="ECO:0000313" key="2">
    <source>
        <dbReference type="Proteomes" id="UP000198356"/>
    </source>
</evidence>
<organism evidence="1 2">
    <name type="scientific">Granulicella rosea</name>
    <dbReference type="NCBI Taxonomy" id="474952"/>
    <lineage>
        <taxon>Bacteria</taxon>
        <taxon>Pseudomonadati</taxon>
        <taxon>Acidobacteriota</taxon>
        <taxon>Terriglobia</taxon>
        <taxon>Terriglobales</taxon>
        <taxon>Acidobacteriaceae</taxon>
        <taxon>Granulicella</taxon>
    </lineage>
</organism>
<keyword evidence="1" id="KW-0645">Protease</keyword>
<dbReference type="AlphaFoldDB" id="A0A239HBI0"/>
<protein>
    <submittedName>
        <fullName evidence="1">ATP-dependent Clp protease ATP-binding subunit ClpC</fullName>
    </submittedName>
</protein>
<dbReference type="SUPFAM" id="SSF81923">
    <property type="entry name" value="Double Clp-N motif"/>
    <property type="match status" value="1"/>
</dbReference>
<dbReference type="InterPro" id="IPR036628">
    <property type="entry name" value="Clp_N_dom_sf"/>
</dbReference>
<gene>
    <name evidence="1" type="ORF">SAMN05421770_102327</name>
</gene>
<dbReference type="RefSeq" id="WP_089407824.1">
    <property type="nucleotide sequence ID" value="NZ_FZOU01000002.1"/>
</dbReference>
<keyword evidence="2" id="KW-1185">Reference proteome</keyword>
<dbReference type="GO" id="GO:0005524">
    <property type="term" value="F:ATP binding"/>
    <property type="evidence" value="ECO:0007669"/>
    <property type="project" value="UniProtKB-KW"/>
</dbReference>
<dbReference type="OrthoDB" id="3628183at2"/>